<evidence type="ECO:0000259" key="2">
    <source>
        <dbReference type="SMART" id="SM00225"/>
    </source>
</evidence>
<dbReference type="OMA" id="FRVFKWI"/>
<feature type="region of interest" description="Disordered" evidence="1">
    <location>
        <begin position="733"/>
        <end position="754"/>
    </location>
</feature>
<feature type="compositionally biased region" description="Basic and acidic residues" evidence="1">
    <location>
        <begin position="351"/>
        <end position="366"/>
    </location>
</feature>
<feature type="domain" description="BTB" evidence="2">
    <location>
        <begin position="697"/>
        <end position="813"/>
    </location>
</feature>
<proteinExistence type="predicted"/>
<dbReference type="Proteomes" id="UP000184267">
    <property type="component" value="Unassembled WGS sequence"/>
</dbReference>
<dbReference type="InterPro" id="IPR000210">
    <property type="entry name" value="BTB/POZ_dom"/>
</dbReference>
<dbReference type="SUPFAM" id="SSF54695">
    <property type="entry name" value="POZ domain"/>
    <property type="match status" value="1"/>
</dbReference>
<dbReference type="EMBL" id="MNAD01001619">
    <property type="protein sequence ID" value="OJT03301.1"/>
    <property type="molecule type" value="Genomic_DNA"/>
</dbReference>
<protein>
    <recommendedName>
        <fullName evidence="2">BTB domain-containing protein</fullName>
    </recommendedName>
</protein>
<dbReference type="OrthoDB" id="3357985at2759"/>
<gene>
    <name evidence="3" type="ORF">TRAPUB_6079</name>
</gene>
<feature type="compositionally biased region" description="Low complexity" evidence="1">
    <location>
        <begin position="1"/>
        <end position="21"/>
    </location>
</feature>
<evidence type="ECO:0000313" key="4">
    <source>
        <dbReference type="Proteomes" id="UP000184267"/>
    </source>
</evidence>
<feature type="region of interest" description="Disordered" evidence="1">
    <location>
        <begin position="336"/>
        <end position="371"/>
    </location>
</feature>
<evidence type="ECO:0000256" key="1">
    <source>
        <dbReference type="SAM" id="MobiDB-lite"/>
    </source>
</evidence>
<accession>A0A1M2V6T9</accession>
<feature type="domain" description="BTB" evidence="2">
    <location>
        <begin position="394"/>
        <end position="509"/>
    </location>
</feature>
<dbReference type="STRING" id="154538.A0A1M2V6T9"/>
<reference evidence="3 4" key="1">
    <citation type="submission" date="2016-10" db="EMBL/GenBank/DDBJ databases">
        <title>Genome sequence of the basidiomycete white-rot fungus Trametes pubescens.</title>
        <authorList>
            <person name="Makela M.R."/>
            <person name="Granchi Z."/>
            <person name="Peng M."/>
            <person name="De Vries R.P."/>
            <person name="Grigoriev I."/>
            <person name="Riley R."/>
            <person name="Hilden K."/>
        </authorList>
    </citation>
    <scope>NUCLEOTIDE SEQUENCE [LARGE SCALE GENOMIC DNA]</scope>
    <source>
        <strain evidence="3 4">FBCC735</strain>
    </source>
</reference>
<comment type="caution">
    <text evidence="3">The sequence shown here is derived from an EMBL/GenBank/DDBJ whole genome shotgun (WGS) entry which is preliminary data.</text>
</comment>
<dbReference type="SMART" id="SM00225">
    <property type="entry name" value="BTB"/>
    <property type="match status" value="2"/>
</dbReference>
<keyword evidence="4" id="KW-1185">Reference proteome</keyword>
<organism evidence="3 4">
    <name type="scientific">Trametes pubescens</name>
    <name type="common">White-rot fungus</name>
    <dbReference type="NCBI Taxonomy" id="154538"/>
    <lineage>
        <taxon>Eukaryota</taxon>
        <taxon>Fungi</taxon>
        <taxon>Dikarya</taxon>
        <taxon>Basidiomycota</taxon>
        <taxon>Agaricomycotina</taxon>
        <taxon>Agaricomycetes</taxon>
        <taxon>Polyporales</taxon>
        <taxon>Polyporaceae</taxon>
        <taxon>Trametes</taxon>
    </lineage>
</organism>
<dbReference type="Gene3D" id="3.30.710.10">
    <property type="entry name" value="Potassium Channel Kv1.1, Chain A"/>
    <property type="match status" value="2"/>
</dbReference>
<evidence type="ECO:0000313" key="3">
    <source>
        <dbReference type="EMBL" id="OJT03301.1"/>
    </source>
</evidence>
<dbReference type="InterPro" id="IPR011333">
    <property type="entry name" value="SKP1/BTB/POZ_sf"/>
</dbReference>
<sequence length="960" mass="106745">MSSTTSSSSDLCASRSSTPLSDELEPSDSEPRPSESAPISELFTRPAVEVVVRSVDDDEFYMPRRFLVDASPVLEDMCNARPSPSDRSAISIDLPETSEAVQALLRLCHPLAPEPRFPSYRALTPAVPLCWSYKLRGAARERVMRALQPWFEKRPVRVYVFAVGREIPELVAMAAKESLRIAGTLDDHPELDTVSGREYRRLLVYRKACCARMADITSYEARIDEKWVWGSCGCRFKNNPFLAGWFNTFYAIFARALRRMPHPNTVRAMKLGEMEDTLKQAALCDTKCQDRCGTRTGKDLPRFLDQLADEVDRRISETVLASFECHKGGVNQNVRRSCSTKASADSDSDSDSERLRGRPSDDDTLKSKTTTVLANSYRQAEIHTAPPPFDEPAADLILRSSDGVNFRVFKWILGDASEVFADMFTLPAAPSVNAHGVSPNNIHEPPPPPIIPVTEESGTLEALLRMCYPLRKHTIPHFTSIAALYPVAAEKYRVDHAVEILAPQLVRLAVAEPVRAYAYAVRFNLPDLARDPARQYLRVQDTTADVPELATISGAAYHRLIVYRQRCSAAVLALSEGAPLDRLFLPPSGEWCWTSCDSCFPTCESAETVVSTWFQTYYQGLVDALRAAPCPGSLEPAAARLADTAAVAVANCCGCSCGARAGAELRLFFRHFKAAVERRIENGGTRTASSPFDKPSADLILRSSDGVDFRVFKWILSDASEVFAGMFSLPTPPPKHTGGTTSPGHIHQSSPPPVVPVTEHSRALEALLRLCYPLCVVPDYAQFEDLKPVVAAAHKYQVAHALRILEPRMQFFAVQDPVRVYAFATRYNLQDVARDAARNFLFAPDILVDAPELADISAAAYHRLLAYRWRCNLDVVLELKALPPRSSFPSPKGTPWVWENCSHCAKHFYDEDGRNCVAKWFRTFYGSLMDVLSPGTHNPEPLLMCRAAWNFTIKGAREWE</sequence>
<feature type="region of interest" description="Disordered" evidence="1">
    <location>
        <begin position="1"/>
        <end position="40"/>
    </location>
</feature>
<dbReference type="AlphaFoldDB" id="A0A1M2V6T9"/>
<name>A0A1M2V6T9_TRAPU</name>